<gene>
    <name evidence="2" type="ORF">C6P61_11390</name>
</gene>
<dbReference type="AlphaFoldDB" id="A0A2S9KD60"/>
<evidence type="ECO:0000313" key="2">
    <source>
        <dbReference type="EMBL" id="PRD68387.1"/>
    </source>
</evidence>
<dbReference type="Pfam" id="PF13683">
    <property type="entry name" value="rve_3"/>
    <property type="match status" value="1"/>
</dbReference>
<comment type="caution">
    <text evidence="2">The sequence shown here is derived from an EMBL/GenBank/DDBJ whole genome shotgun (WGS) entry which is preliminary data.</text>
</comment>
<name>A0A2S9KD60_9BURK</name>
<organism evidence="2 3">
    <name type="scientific">Malikia spinosa</name>
    <dbReference type="NCBI Taxonomy" id="86180"/>
    <lineage>
        <taxon>Bacteria</taxon>
        <taxon>Pseudomonadati</taxon>
        <taxon>Pseudomonadota</taxon>
        <taxon>Betaproteobacteria</taxon>
        <taxon>Burkholderiales</taxon>
        <taxon>Comamonadaceae</taxon>
        <taxon>Malikia</taxon>
    </lineage>
</organism>
<proteinExistence type="predicted"/>
<keyword evidence="3" id="KW-1185">Reference proteome</keyword>
<dbReference type="EMBL" id="PVLR01000031">
    <property type="protein sequence ID" value="PRD68387.1"/>
    <property type="molecule type" value="Genomic_DNA"/>
</dbReference>
<dbReference type="Proteomes" id="UP000238326">
    <property type="component" value="Unassembled WGS sequence"/>
</dbReference>
<dbReference type="OrthoDB" id="5414302at2"/>
<protein>
    <recommendedName>
        <fullName evidence="1">Integrase catalytic domain-containing protein</fullName>
    </recommendedName>
</protein>
<dbReference type="InterPro" id="IPR012337">
    <property type="entry name" value="RNaseH-like_sf"/>
</dbReference>
<accession>A0A2S9KD60</accession>
<dbReference type="InterPro" id="IPR036397">
    <property type="entry name" value="RNaseH_sf"/>
</dbReference>
<evidence type="ECO:0000259" key="1">
    <source>
        <dbReference type="Pfam" id="PF13683"/>
    </source>
</evidence>
<reference evidence="2 3" key="1">
    <citation type="submission" date="2018-03" db="EMBL/GenBank/DDBJ databases">
        <title>Comparative genomics illustrates the genes involved in a hyperalkaliphilic mechanisms of Serpentinomonas isolated from highly-alkaline calcium-rich serpentinized springs.</title>
        <authorList>
            <person name="Suzuki S."/>
            <person name="Ishii S."/>
            <person name="Walworth N."/>
            <person name="Bird L."/>
            <person name="Kuenen J.G."/>
            <person name="Nealson K.H."/>
        </authorList>
    </citation>
    <scope>NUCLEOTIDE SEQUENCE [LARGE SCALE GENOMIC DNA]</scope>
    <source>
        <strain evidence="2 3">83</strain>
    </source>
</reference>
<sequence length="126" mass="14510">MIHSASAIKKTRGDLPKGRGRMAALDHKPLLDDDNDSTLKATTVLVMLHWRDVKPSYSRPCMSDDNAFIESLFRTAKYRPEFPMRGFADLQAARDWAAQFVHWYNNHGHLHSRYPLREPCGTTRRA</sequence>
<dbReference type="Gene3D" id="3.30.420.10">
    <property type="entry name" value="Ribonuclease H-like superfamily/Ribonuclease H"/>
    <property type="match status" value="1"/>
</dbReference>
<feature type="domain" description="Integrase catalytic" evidence="1">
    <location>
        <begin position="52"/>
        <end position="107"/>
    </location>
</feature>
<dbReference type="SUPFAM" id="SSF53098">
    <property type="entry name" value="Ribonuclease H-like"/>
    <property type="match status" value="1"/>
</dbReference>
<dbReference type="GO" id="GO:0003676">
    <property type="term" value="F:nucleic acid binding"/>
    <property type="evidence" value="ECO:0007669"/>
    <property type="project" value="InterPro"/>
</dbReference>
<dbReference type="InterPro" id="IPR001584">
    <property type="entry name" value="Integrase_cat-core"/>
</dbReference>
<dbReference type="GO" id="GO:0015074">
    <property type="term" value="P:DNA integration"/>
    <property type="evidence" value="ECO:0007669"/>
    <property type="project" value="InterPro"/>
</dbReference>
<evidence type="ECO:0000313" key="3">
    <source>
        <dbReference type="Proteomes" id="UP000238326"/>
    </source>
</evidence>